<dbReference type="GO" id="GO:0006396">
    <property type="term" value="P:RNA processing"/>
    <property type="evidence" value="ECO:0007669"/>
    <property type="project" value="InterPro"/>
</dbReference>
<dbReference type="InterPro" id="IPR001537">
    <property type="entry name" value="SpoU_MeTrfase"/>
</dbReference>
<dbReference type="RefSeq" id="WP_163691491.1">
    <property type="nucleotide sequence ID" value="NZ_FXTW01000001.1"/>
</dbReference>
<keyword evidence="5" id="KW-1185">Reference proteome</keyword>
<dbReference type="PANTHER" id="PTHR46429">
    <property type="entry name" value="23S RRNA (GUANOSINE-2'-O-)-METHYLTRANSFERASE RLMB"/>
    <property type="match status" value="1"/>
</dbReference>
<dbReference type="GO" id="GO:0008173">
    <property type="term" value="F:RNA methyltransferase activity"/>
    <property type="evidence" value="ECO:0007669"/>
    <property type="project" value="InterPro"/>
</dbReference>
<sequence>MRKLLNKELDRLDVEAFKEAEKTPLVLILENIRSLHNIGSVFRTADAFLVKKIYLCGITATPPHKDIRKTALGATESVSWEYRKDCLGLILELRETYRCLAVEQAVGADQLNTFKPSTEKPYALVFGNEVKGVTQEVVNACQGVLEIPQEGTKHSLNIAVSAGVVVWDFWSKLREISKNR</sequence>
<evidence type="ECO:0000313" key="4">
    <source>
        <dbReference type="EMBL" id="NER09436.1"/>
    </source>
</evidence>
<proteinExistence type="predicted"/>
<evidence type="ECO:0000259" key="3">
    <source>
        <dbReference type="Pfam" id="PF00588"/>
    </source>
</evidence>
<dbReference type="PANTHER" id="PTHR46429:SF1">
    <property type="entry name" value="23S RRNA (GUANOSINE-2'-O-)-METHYLTRANSFERASE RLMB"/>
    <property type="match status" value="1"/>
</dbReference>
<dbReference type="SUPFAM" id="SSF75217">
    <property type="entry name" value="alpha/beta knot"/>
    <property type="match status" value="1"/>
</dbReference>
<evidence type="ECO:0000256" key="2">
    <source>
        <dbReference type="ARBA" id="ARBA00022679"/>
    </source>
</evidence>
<dbReference type="AlphaFoldDB" id="A0A6P0UH40"/>
<dbReference type="Pfam" id="PF00588">
    <property type="entry name" value="SpoU_methylase"/>
    <property type="match status" value="1"/>
</dbReference>
<organism evidence="4 5">
    <name type="scientific">Muriicola jejuensis</name>
    <dbReference type="NCBI Taxonomy" id="504488"/>
    <lineage>
        <taxon>Bacteria</taxon>
        <taxon>Pseudomonadati</taxon>
        <taxon>Bacteroidota</taxon>
        <taxon>Flavobacteriia</taxon>
        <taxon>Flavobacteriales</taxon>
        <taxon>Flavobacteriaceae</taxon>
        <taxon>Muriicola</taxon>
    </lineage>
</organism>
<dbReference type="InterPro" id="IPR004441">
    <property type="entry name" value="rRNA_MeTrfase_TrmH"/>
</dbReference>
<keyword evidence="2 4" id="KW-0808">Transferase</keyword>
<dbReference type="Gene3D" id="3.40.1280.10">
    <property type="match status" value="1"/>
</dbReference>
<comment type="caution">
    <text evidence="4">The sequence shown here is derived from an EMBL/GenBank/DDBJ whole genome shotgun (WGS) entry which is preliminary data.</text>
</comment>
<dbReference type="GO" id="GO:0032259">
    <property type="term" value="P:methylation"/>
    <property type="evidence" value="ECO:0007669"/>
    <property type="project" value="UniProtKB-KW"/>
</dbReference>
<feature type="domain" description="tRNA/rRNA methyltransferase SpoU type" evidence="3">
    <location>
        <begin position="25"/>
        <end position="166"/>
    </location>
</feature>
<gene>
    <name evidence="4" type="ORF">GWK09_02810</name>
</gene>
<protein>
    <submittedName>
        <fullName evidence="4">TrmH family RNA methyltransferase</fullName>
    </submittedName>
</protein>
<dbReference type="GO" id="GO:0005829">
    <property type="term" value="C:cytosol"/>
    <property type="evidence" value="ECO:0007669"/>
    <property type="project" value="TreeGrafter"/>
</dbReference>
<keyword evidence="1 4" id="KW-0489">Methyltransferase</keyword>
<reference evidence="4 5" key="1">
    <citation type="submission" date="2020-01" db="EMBL/GenBank/DDBJ databases">
        <title>Muriicola jejuensis KCTC 22299.</title>
        <authorList>
            <person name="Wang G."/>
        </authorList>
    </citation>
    <scope>NUCLEOTIDE SEQUENCE [LARGE SCALE GENOMIC DNA]</scope>
    <source>
        <strain evidence="4 5">KCTC 22299</strain>
    </source>
</reference>
<evidence type="ECO:0000313" key="5">
    <source>
        <dbReference type="Proteomes" id="UP000468443"/>
    </source>
</evidence>
<dbReference type="Proteomes" id="UP000468443">
    <property type="component" value="Unassembled WGS sequence"/>
</dbReference>
<evidence type="ECO:0000256" key="1">
    <source>
        <dbReference type="ARBA" id="ARBA00022603"/>
    </source>
</evidence>
<name>A0A6P0UH40_9FLAO</name>
<dbReference type="EMBL" id="JAABOP010000001">
    <property type="protein sequence ID" value="NER09436.1"/>
    <property type="molecule type" value="Genomic_DNA"/>
</dbReference>
<dbReference type="GO" id="GO:0003723">
    <property type="term" value="F:RNA binding"/>
    <property type="evidence" value="ECO:0007669"/>
    <property type="project" value="InterPro"/>
</dbReference>
<accession>A0A6P0UH40</accession>
<dbReference type="InterPro" id="IPR029028">
    <property type="entry name" value="Alpha/beta_knot_MTases"/>
</dbReference>
<dbReference type="InterPro" id="IPR029026">
    <property type="entry name" value="tRNA_m1G_MTases_N"/>
</dbReference>